<dbReference type="Proteomes" id="UP000095042">
    <property type="component" value="Unassembled WGS sequence"/>
</dbReference>
<feature type="domain" description="PNPLA" evidence="4">
    <location>
        <begin position="82"/>
        <end position="274"/>
    </location>
</feature>
<dbReference type="Pfam" id="PF01734">
    <property type="entry name" value="Patatin"/>
    <property type="match status" value="1"/>
</dbReference>
<protein>
    <recommendedName>
        <fullName evidence="4">PNPLA domain-containing protein</fullName>
    </recommendedName>
</protein>
<keyword evidence="2" id="KW-0442">Lipid degradation</keyword>
<dbReference type="GO" id="GO:0016042">
    <property type="term" value="P:lipid catabolic process"/>
    <property type="evidence" value="ECO:0007669"/>
    <property type="project" value="UniProtKB-UniRule"/>
</dbReference>
<evidence type="ECO:0000313" key="6">
    <source>
        <dbReference type="Proteomes" id="UP000095042"/>
    </source>
</evidence>
<sequence>MSKWRRRVLSTALVLVVAGCASLPRDPVPAQLADRAAVLDGTQFRYWGDELRTWTALPSRGSRQEHADPTSRMARHRRSSFLAISGGGSDGAFAAGLLVGWTSRGDRPEFDIVTGVSVGALTAPFAFLGPRYDKALKAVHTTYSTDQLVKKQFVRGLLGGESLASNAPLARVIAAYIDEDFIRKVAHEHSRGRRLLIGTTNLDAQRPVVWNMGRIASSGHPHALQLFRNVLLASAAIPAVFPPVHISVHVEGQLHEEMHVDGGTTNQVVLFPMQIRSDGTDAKLGIRPTRRLYIVRNGRVTPEFQVVKASTLAIAGRSISTLIKTQGIGDLYQMHASAQRNGIDYNLAYIPGDFPDTSTEAFDPIYMARLFELGAKLGRSGGAWTKTPPRLGAHP</sequence>
<keyword evidence="1 2" id="KW-0443">Lipid metabolism</keyword>
<feature type="chain" id="PRO_5009139202" description="PNPLA domain-containing protein" evidence="3">
    <location>
        <begin position="22"/>
        <end position="395"/>
    </location>
</feature>
<dbReference type="Gene3D" id="3.40.1090.10">
    <property type="entry name" value="Cytosolic phospholipase A2 catalytic domain"/>
    <property type="match status" value="1"/>
</dbReference>
<evidence type="ECO:0000256" key="1">
    <source>
        <dbReference type="ARBA" id="ARBA00023098"/>
    </source>
</evidence>
<dbReference type="SUPFAM" id="SSF52151">
    <property type="entry name" value="FabD/lysophospholipase-like"/>
    <property type="match status" value="1"/>
</dbReference>
<dbReference type="GO" id="GO:0016787">
    <property type="term" value="F:hydrolase activity"/>
    <property type="evidence" value="ECO:0007669"/>
    <property type="project" value="UniProtKB-UniRule"/>
</dbReference>
<feature type="active site" description="Proton acceptor" evidence="2">
    <location>
        <position position="261"/>
    </location>
</feature>
<feature type="short sequence motif" description="GXGXXG" evidence="2">
    <location>
        <begin position="86"/>
        <end position="91"/>
    </location>
</feature>
<name>A0A1E3WCK3_9HYPH</name>
<dbReference type="InterPro" id="IPR016035">
    <property type="entry name" value="Acyl_Trfase/lysoPLipase"/>
</dbReference>
<dbReference type="PROSITE" id="PS51257">
    <property type="entry name" value="PROKAR_LIPOPROTEIN"/>
    <property type="match status" value="1"/>
</dbReference>
<gene>
    <name evidence="5" type="ORF">AUC71_09180</name>
</gene>
<dbReference type="AlphaFoldDB" id="A0A1E3WCK3"/>
<feature type="active site" description="Nucleophile" evidence="2">
    <location>
        <position position="117"/>
    </location>
</feature>
<organism evidence="5 6">
    <name type="scientific">Methyloceanibacter marginalis</name>
    <dbReference type="NCBI Taxonomy" id="1774971"/>
    <lineage>
        <taxon>Bacteria</taxon>
        <taxon>Pseudomonadati</taxon>
        <taxon>Pseudomonadota</taxon>
        <taxon>Alphaproteobacteria</taxon>
        <taxon>Hyphomicrobiales</taxon>
        <taxon>Hyphomicrobiaceae</taxon>
        <taxon>Methyloceanibacter</taxon>
    </lineage>
</organism>
<feature type="short sequence motif" description="GXSXG" evidence="2">
    <location>
        <begin position="115"/>
        <end position="119"/>
    </location>
</feature>
<keyword evidence="3" id="KW-0732">Signal</keyword>
<keyword evidence="6" id="KW-1185">Reference proteome</keyword>
<keyword evidence="2" id="KW-0378">Hydrolase</keyword>
<proteinExistence type="predicted"/>
<evidence type="ECO:0000313" key="5">
    <source>
        <dbReference type="EMBL" id="ODS03535.1"/>
    </source>
</evidence>
<evidence type="ECO:0000259" key="4">
    <source>
        <dbReference type="PROSITE" id="PS51635"/>
    </source>
</evidence>
<dbReference type="EMBL" id="LPWD01000096">
    <property type="protein sequence ID" value="ODS03535.1"/>
    <property type="molecule type" value="Genomic_DNA"/>
</dbReference>
<dbReference type="InterPro" id="IPR002641">
    <property type="entry name" value="PNPLA_dom"/>
</dbReference>
<reference evidence="5 6" key="1">
    <citation type="journal article" date="2016" name="Environ. Microbiol.">
        <title>New Methyloceanibacter diversity from North Sea sediments includes methanotroph containing solely the soluble methane monooxygenase.</title>
        <authorList>
            <person name="Vekeman B."/>
            <person name="Kerckhof F.M."/>
            <person name="Cremers G."/>
            <person name="de Vos P."/>
            <person name="Vandamme P."/>
            <person name="Boon N."/>
            <person name="Op den Camp H.J."/>
            <person name="Heylen K."/>
        </authorList>
    </citation>
    <scope>NUCLEOTIDE SEQUENCE [LARGE SCALE GENOMIC DNA]</scope>
    <source>
        <strain evidence="5 6">R-67177</strain>
    </source>
</reference>
<feature type="short sequence motif" description="DGA/G" evidence="2">
    <location>
        <begin position="261"/>
        <end position="263"/>
    </location>
</feature>
<evidence type="ECO:0000256" key="3">
    <source>
        <dbReference type="SAM" id="SignalP"/>
    </source>
</evidence>
<accession>A0A1E3WCK3</accession>
<dbReference type="PROSITE" id="PS51635">
    <property type="entry name" value="PNPLA"/>
    <property type="match status" value="1"/>
</dbReference>
<comment type="caution">
    <text evidence="5">The sequence shown here is derived from an EMBL/GenBank/DDBJ whole genome shotgun (WGS) entry which is preliminary data.</text>
</comment>
<evidence type="ECO:0000256" key="2">
    <source>
        <dbReference type="PROSITE-ProRule" id="PRU01161"/>
    </source>
</evidence>
<feature type="signal peptide" evidence="3">
    <location>
        <begin position="1"/>
        <end position="21"/>
    </location>
</feature>